<evidence type="ECO:0000256" key="6">
    <source>
        <dbReference type="SAM" id="Phobius"/>
    </source>
</evidence>
<evidence type="ECO:0000256" key="2">
    <source>
        <dbReference type="ARBA" id="ARBA00007262"/>
    </source>
</evidence>
<protein>
    <submittedName>
        <fullName evidence="8">Uncharacterized protein</fullName>
    </submittedName>
</protein>
<name>A0A2B7XZC5_POLH7</name>
<reference evidence="8 9" key="1">
    <citation type="submission" date="2017-10" db="EMBL/GenBank/DDBJ databases">
        <title>Comparative genomics in systemic dimorphic fungi from Ajellomycetaceae.</title>
        <authorList>
            <person name="Munoz J.F."/>
            <person name="Mcewen J.G."/>
            <person name="Clay O.K."/>
            <person name="Cuomo C.A."/>
        </authorList>
    </citation>
    <scope>NUCLEOTIDE SEQUENCE [LARGE SCALE GENOMIC DNA]</scope>
    <source>
        <strain evidence="8 9">UAMH7299</strain>
    </source>
</reference>
<evidence type="ECO:0000313" key="9">
    <source>
        <dbReference type="Proteomes" id="UP000224634"/>
    </source>
</evidence>
<gene>
    <name evidence="8" type="ORF">AJ80_05960</name>
</gene>
<dbReference type="Gene3D" id="6.10.110.10">
    <property type="match status" value="1"/>
</dbReference>
<feature type="chain" id="PRO_5012112082" evidence="7">
    <location>
        <begin position="21"/>
        <end position="66"/>
    </location>
</feature>
<organism evidence="8 9">
    <name type="scientific">Polytolypa hystricis (strain UAMH7299)</name>
    <dbReference type="NCBI Taxonomy" id="1447883"/>
    <lineage>
        <taxon>Eukaryota</taxon>
        <taxon>Fungi</taxon>
        <taxon>Dikarya</taxon>
        <taxon>Ascomycota</taxon>
        <taxon>Pezizomycotina</taxon>
        <taxon>Eurotiomycetes</taxon>
        <taxon>Eurotiomycetidae</taxon>
        <taxon>Onygenales</taxon>
        <taxon>Onygenales incertae sedis</taxon>
        <taxon>Polytolypa</taxon>
    </lineage>
</organism>
<evidence type="ECO:0000256" key="5">
    <source>
        <dbReference type="ARBA" id="ARBA00023136"/>
    </source>
</evidence>
<feature type="transmembrane region" description="Helical" evidence="6">
    <location>
        <begin position="39"/>
        <end position="63"/>
    </location>
</feature>
<dbReference type="GO" id="GO:0016020">
    <property type="term" value="C:membrane"/>
    <property type="evidence" value="ECO:0007669"/>
    <property type="project" value="UniProtKB-SubCell"/>
</dbReference>
<dbReference type="AlphaFoldDB" id="A0A2B7XZC5"/>
<keyword evidence="7" id="KW-0732">Signal</keyword>
<evidence type="ECO:0000256" key="4">
    <source>
        <dbReference type="ARBA" id="ARBA00022989"/>
    </source>
</evidence>
<comment type="caution">
    <text evidence="8">The sequence shown here is derived from an EMBL/GenBank/DDBJ whole genome shotgun (WGS) entry which is preliminary data.</text>
</comment>
<sequence>MLFGWIVLAAIKLLPGPVAGSLGLLGFGPLGPIAGSAAAWYQATFLGGLIGAGSLFSLLQWLAMTI</sequence>
<proteinExistence type="inferred from homology"/>
<dbReference type="Proteomes" id="UP000224634">
    <property type="component" value="Unassembled WGS sequence"/>
</dbReference>
<dbReference type="InterPro" id="IPR009311">
    <property type="entry name" value="IFI6/IFI27-like"/>
</dbReference>
<evidence type="ECO:0000256" key="7">
    <source>
        <dbReference type="SAM" id="SignalP"/>
    </source>
</evidence>
<dbReference type="OrthoDB" id="440424at2759"/>
<keyword evidence="3 6" id="KW-0812">Transmembrane</keyword>
<keyword evidence="5 6" id="KW-0472">Membrane</keyword>
<keyword evidence="9" id="KW-1185">Reference proteome</keyword>
<evidence type="ECO:0000256" key="3">
    <source>
        <dbReference type="ARBA" id="ARBA00022692"/>
    </source>
</evidence>
<dbReference type="InterPro" id="IPR038213">
    <property type="entry name" value="IFI6/IFI27-like_sf"/>
</dbReference>
<evidence type="ECO:0000256" key="1">
    <source>
        <dbReference type="ARBA" id="ARBA00004141"/>
    </source>
</evidence>
<comment type="similarity">
    <text evidence="2">Belongs to the IFI6/IFI27 family.</text>
</comment>
<evidence type="ECO:0000313" key="8">
    <source>
        <dbReference type="EMBL" id="PGH14370.1"/>
    </source>
</evidence>
<feature type="signal peptide" evidence="7">
    <location>
        <begin position="1"/>
        <end position="20"/>
    </location>
</feature>
<comment type="subcellular location">
    <subcellularLocation>
        <location evidence="1">Membrane</location>
        <topology evidence="1">Multi-pass membrane protein</topology>
    </subcellularLocation>
</comment>
<dbReference type="Pfam" id="PF06140">
    <property type="entry name" value="Ifi-6-16"/>
    <property type="match status" value="1"/>
</dbReference>
<accession>A0A2B7XZC5</accession>
<keyword evidence="4 6" id="KW-1133">Transmembrane helix</keyword>
<dbReference type="EMBL" id="PDNA01000094">
    <property type="protein sequence ID" value="PGH14370.1"/>
    <property type="molecule type" value="Genomic_DNA"/>
</dbReference>